<dbReference type="GO" id="GO:0000272">
    <property type="term" value="P:polysaccharide catabolic process"/>
    <property type="evidence" value="ECO:0007669"/>
    <property type="project" value="UniProtKB-KW"/>
</dbReference>
<protein>
    <submittedName>
        <fullName evidence="5">Pectate lyase/Amb allergen</fullName>
    </submittedName>
</protein>
<evidence type="ECO:0000313" key="6">
    <source>
        <dbReference type="Proteomes" id="UP000002505"/>
    </source>
</evidence>
<dbReference type="Pfam" id="PF00544">
    <property type="entry name" value="Pectate_lyase_4"/>
    <property type="match status" value="1"/>
</dbReference>
<keyword evidence="2" id="KW-0119">Carbohydrate metabolism</keyword>
<dbReference type="AlphaFoldDB" id="B8HAN3"/>
<evidence type="ECO:0000259" key="4">
    <source>
        <dbReference type="SMART" id="SM00656"/>
    </source>
</evidence>
<organism evidence="5 6">
    <name type="scientific">Pseudarthrobacter chlorophenolicus (strain ATCC 700700 / DSM 12829 / CIP 107037 / JCM 12360 / KCTC 9906 / NCIMB 13794 / A6)</name>
    <name type="common">Arthrobacter chlorophenolicus</name>
    <dbReference type="NCBI Taxonomy" id="452863"/>
    <lineage>
        <taxon>Bacteria</taxon>
        <taxon>Bacillati</taxon>
        <taxon>Actinomycetota</taxon>
        <taxon>Actinomycetes</taxon>
        <taxon>Micrococcales</taxon>
        <taxon>Micrococcaceae</taxon>
        <taxon>Pseudarthrobacter</taxon>
    </lineage>
</organism>
<comment type="similarity">
    <text evidence="2">Belongs to the polysaccharide lyase 1 family.</text>
</comment>
<dbReference type="InterPro" id="IPR045032">
    <property type="entry name" value="PEL"/>
</dbReference>
<name>B8HAN3_PSECP</name>
<dbReference type="SMART" id="SM00656">
    <property type="entry name" value="Amb_all"/>
    <property type="match status" value="1"/>
</dbReference>
<dbReference type="EMBL" id="CP001341">
    <property type="protein sequence ID" value="ACL38494.1"/>
    <property type="molecule type" value="Genomic_DNA"/>
</dbReference>
<feature type="domain" description="Pectate lyase" evidence="4">
    <location>
        <begin position="110"/>
        <end position="352"/>
    </location>
</feature>
<keyword evidence="2" id="KW-0624">Polysaccharide degradation</keyword>
<dbReference type="InterPro" id="IPR012334">
    <property type="entry name" value="Pectin_lyas_fold"/>
</dbReference>
<dbReference type="STRING" id="452863.Achl_0495"/>
<keyword evidence="2" id="KW-0964">Secreted</keyword>
<dbReference type="PANTHER" id="PTHR31683">
    <property type="entry name" value="PECTATE LYASE 18-RELATED"/>
    <property type="match status" value="1"/>
</dbReference>
<keyword evidence="3" id="KW-0732">Signal</keyword>
<dbReference type="Proteomes" id="UP000002505">
    <property type="component" value="Chromosome"/>
</dbReference>
<dbReference type="GO" id="GO:0005576">
    <property type="term" value="C:extracellular region"/>
    <property type="evidence" value="ECO:0007669"/>
    <property type="project" value="UniProtKB-SubCell"/>
</dbReference>
<evidence type="ECO:0000256" key="2">
    <source>
        <dbReference type="RuleBase" id="RU361173"/>
    </source>
</evidence>
<evidence type="ECO:0000256" key="1">
    <source>
        <dbReference type="ARBA" id="ARBA00023239"/>
    </source>
</evidence>
<dbReference type="PANTHER" id="PTHR31683:SF18">
    <property type="entry name" value="PECTATE LYASE 21-RELATED"/>
    <property type="match status" value="1"/>
</dbReference>
<dbReference type="GO" id="GO:0030570">
    <property type="term" value="F:pectate lyase activity"/>
    <property type="evidence" value="ECO:0007669"/>
    <property type="project" value="InterPro"/>
</dbReference>
<proteinExistence type="inferred from homology"/>
<accession>B8HAN3</accession>
<dbReference type="InterPro" id="IPR011050">
    <property type="entry name" value="Pectin_lyase_fold/virulence"/>
</dbReference>
<feature type="chain" id="PRO_5002870598" evidence="3">
    <location>
        <begin position="22"/>
        <end position="427"/>
    </location>
</feature>
<gene>
    <name evidence="5" type="ordered locus">Achl_0495</name>
</gene>
<evidence type="ECO:0000313" key="5">
    <source>
        <dbReference type="EMBL" id="ACL38494.1"/>
    </source>
</evidence>
<dbReference type="HOGENOM" id="CLU_021894_3_0_11"/>
<feature type="signal peptide" evidence="3">
    <location>
        <begin position="1"/>
        <end position="21"/>
    </location>
</feature>
<dbReference type="RefSeq" id="WP_015935721.1">
    <property type="nucleotide sequence ID" value="NC_011886.1"/>
</dbReference>
<dbReference type="InterPro" id="IPR002022">
    <property type="entry name" value="Pec_lyase"/>
</dbReference>
<dbReference type="eggNOG" id="COG3866">
    <property type="taxonomic scope" value="Bacteria"/>
</dbReference>
<evidence type="ECO:0000256" key="3">
    <source>
        <dbReference type="SAM" id="SignalP"/>
    </source>
</evidence>
<sequence>MSLPLSIMVAAVVALAGPLPAAPLDGAQLSPASPDLGRQVLAAGDGWASADGGTTGGSGAAPGNVHEVSTRDELAAAVAGNEPKIVYVKQGFNANTAPDGSAITCEDYATGGYSLEAYLAAFDPAQWTGPAAGPLEDARKASSAKQRERVRVNVGSNTTIVGVGDVQLTGFTLNIDNVDNVIVRNLHISDAYDCFPGWNGDTWKTEWDNVVVSGSTHVWLDHLTLDDGETADAAQPRYFGELFLRHDGLLDVVRQADLVTISWSRLVGHDKSLLWGNGDGATADRGKLRVTLHHNELVDLEQRAPRVRFGQAHVYNNVYRVTDPGHYQYSWGAGVESSIIARNNTFELAEGVPAAQIIRNFGGTGIDESGTWVNGRQVNVLDAYNAANPEAALAPEVSGAAGPHLRIEPAPAARERVSREAGSGQGS</sequence>
<keyword evidence="6" id="KW-1185">Reference proteome</keyword>
<reference evidence="5" key="1">
    <citation type="submission" date="2009-01" db="EMBL/GenBank/DDBJ databases">
        <title>Complete sequence of chromosome of Arthrobacter chlorophenolicus A6.</title>
        <authorList>
            <consortium name="US DOE Joint Genome Institute"/>
            <person name="Lucas S."/>
            <person name="Copeland A."/>
            <person name="Lapidus A."/>
            <person name="Glavina del Rio T."/>
            <person name="Tice H."/>
            <person name="Bruce D."/>
            <person name="Goodwin L."/>
            <person name="Pitluck S."/>
            <person name="Goltsman E."/>
            <person name="Clum A."/>
            <person name="Larimer F."/>
            <person name="Land M."/>
            <person name="Hauser L."/>
            <person name="Kyrpides N."/>
            <person name="Mikhailova N."/>
            <person name="Jansson J."/>
            <person name="Richardson P."/>
        </authorList>
    </citation>
    <scope>NUCLEOTIDE SEQUENCE [LARGE SCALE GENOMIC DNA]</scope>
    <source>
        <strain evidence="5">A6</strain>
    </source>
</reference>
<keyword evidence="1 2" id="KW-0456">Lyase</keyword>
<dbReference type="CAZy" id="PL1">
    <property type="family name" value="Polysaccharide Lyase Family 1"/>
</dbReference>
<dbReference type="OrthoDB" id="112037at2"/>
<dbReference type="KEGG" id="ach:Achl_0495"/>
<dbReference type="Gene3D" id="2.160.20.10">
    <property type="entry name" value="Single-stranded right-handed beta-helix, Pectin lyase-like"/>
    <property type="match status" value="1"/>
</dbReference>
<dbReference type="SUPFAM" id="SSF51126">
    <property type="entry name" value="Pectin lyase-like"/>
    <property type="match status" value="1"/>
</dbReference>
<comment type="subcellular location">
    <subcellularLocation>
        <location evidence="2">Secreted</location>
    </subcellularLocation>
</comment>